<feature type="transmembrane region" description="Helical" evidence="1">
    <location>
        <begin position="44"/>
        <end position="65"/>
    </location>
</feature>
<keyword evidence="1" id="KW-0812">Transmembrane</keyword>
<evidence type="ECO:0000313" key="2">
    <source>
        <dbReference type="EMBL" id="CAJ1969381.1"/>
    </source>
</evidence>
<accession>A0AA86VRB3</accession>
<dbReference type="AlphaFoldDB" id="A0AA86VRB3"/>
<keyword evidence="1" id="KW-0472">Membrane</keyword>
<organism evidence="2 3">
    <name type="scientific">Sphenostylis stenocarpa</name>
    <dbReference type="NCBI Taxonomy" id="92480"/>
    <lineage>
        <taxon>Eukaryota</taxon>
        <taxon>Viridiplantae</taxon>
        <taxon>Streptophyta</taxon>
        <taxon>Embryophyta</taxon>
        <taxon>Tracheophyta</taxon>
        <taxon>Spermatophyta</taxon>
        <taxon>Magnoliopsida</taxon>
        <taxon>eudicotyledons</taxon>
        <taxon>Gunneridae</taxon>
        <taxon>Pentapetalae</taxon>
        <taxon>rosids</taxon>
        <taxon>fabids</taxon>
        <taxon>Fabales</taxon>
        <taxon>Fabaceae</taxon>
        <taxon>Papilionoideae</taxon>
        <taxon>50 kb inversion clade</taxon>
        <taxon>NPAAA clade</taxon>
        <taxon>indigoferoid/millettioid clade</taxon>
        <taxon>Phaseoleae</taxon>
        <taxon>Sphenostylis</taxon>
    </lineage>
</organism>
<evidence type="ECO:0000313" key="3">
    <source>
        <dbReference type="Proteomes" id="UP001189624"/>
    </source>
</evidence>
<sequence>MIIRSDIRRIRLKCNMDKVDCGSLDLAACGAIFRGTRGENVGDFSACIGVNIALFVAYMVLILAIEKTIESGWGHISLYCYSSMVCKPLVDTGIVS</sequence>
<protein>
    <submittedName>
        <fullName evidence="2">Uncharacterized protein</fullName>
    </submittedName>
</protein>
<keyword evidence="1" id="KW-1133">Transmembrane helix</keyword>
<dbReference type="Proteomes" id="UP001189624">
    <property type="component" value="Chromosome 7"/>
</dbReference>
<name>A0AA86VRB3_9FABA</name>
<reference evidence="2" key="1">
    <citation type="submission" date="2023-10" db="EMBL/GenBank/DDBJ databases">
        <authorList>
            <person name="Domelevo Entfellner J.-B."/>
        </authorList>
    </citation>
    <scope>NUCLEOTIDE SEQUENCE</scope>
</reference>
<keyword evidence="3" id="KW-1185">Reference proteome</keyword>
<proteinExistence type="predicted"/>
<evidence type="ECO:0000256" key="1">
    <source>
        <dbReference type="SAM" id="Phobius"/>
    </source>
</evidence>
<gene>
    <name evidence="2" type="ORF">AYBTSS11_LOCUS22231</name>
</gene>
<dbReference type="Gramene" id="rna-AYBTSS11_LOCUS22231">
    <property type="protein sequence ID" value="CAJ1969381.1"/>
    <property type="gene ID" value="gene-AYBTSS11_LOCUS22231"/>
</dbReference>
<dbReference type="EMBL" id="OY731404">
    <property type="protein sequence ID" value="CAJ1969381.1"/>
    <property type="molecule type" value="Genomic_DNA"/>
</dbReference>